<evidence type="ECO:0000313" key="2">
    <source>
        <dbReference type="Proteomes" id="UP000307702"/>
    </source>
</evidence>
<sequence>MNKLAVLALTLLLFFSAMLWYLAEQSLNDYLKSQVVLQSHYYSAEQAQLIDANFSNTTGIASFTHFSLNNIDGFAEPLVLKANKITAQLAPTPTKQLETPSLQKETTTIIQVKQLHFDHVHAWSEVTSSDTGETNLAILYTKIKTQLALDYPALYPQTSAKLYAKKYPERSEKIALAALGTAPIAKPVETNQAIIASNETKQKNRLLGKASTRVLINAVMIDRLTLTMRQGNQIISKDFSNIALGNIGGDNGLASNQLGGELLRKLLAKLISLENANVLSTTNLNQLKNQITPN</sequence>
<dbReference type="AlphaFoldDB" id="A0A8H2PLL9"/>
<dbReference type="OrthoDB" id="7062138at2"/>
<proteinExistence type="predicted"/>
<accession>A0A8H2PLL9</accession>
<reference evidence="1 2" key="1">
    <citation type="submission" date="2019-05" db="EMBL/GenBank/DDBJ databases">
        <title>Colwellia ponticola sp. nov., isolated from seawater.</title>
        <authorList>
            <person name="Yoon J.-H."/>
        </authorList>
    </citation>
    <scope>NUCLEOTIDE SEQUENCE [LARGE SCALE GENOMIC DNA]</scope>
    <source>
        <strain evidence="1 2">OISW-25</strain>
    </source>
</reference>
<organism evidence="1 2">
    <name type="scientific">Colwellia ponticola</name>
    <dbReference type="NCBI Taxonomy" id="2304625"/>
    <lineage>
        <taxon>Bacteria</taxon>
        <taxon>Pseudomonadati</taxon>
        <taxon>Pseudomonadota</taxon>
        <taxon>Gammaproteobacteria</taxon>
        <taxon>Alteromonadales</taxon>
        <taxon>Colwelliaceae</taxon>
        <taxon>Colwellia</taxon>
    </lineage>
</organism>
<dbReference type="EMBL" id="SZVP01000001">
    <property type="protein sequence ID" value="TMM47429.1"/>
    <property type="molecule type" value="Genomic_DNA"/>
</dbReference>
<dbReference type="RefSeq" id="WP_138619953.1">
    <property type="nucleotide sequence ID" value="NZ_SZVP01000001.1"/>
</dbReference>
<evidence type="ECO:0000313" key="1">
    <source>
        <dbReference type="EMBL" id="TMM47429.1"/>
    </source>
</evidence>
<comment type="caution">
    <text evidence="1">The sequence shown here is derived from an EMBL/GenBank/DDBJ whole genome shotgun (WGS) entry which is preliminary data.</text>
</comment>
<dbReference type="Proteomes" id="UP000307702">
    <property type="component" value="Unassembled WGS sequence"/>
</dbReference>
<name>A0A8H2PLL9_9GAMM</name>
<gene>
    <name evidence="1" type="ORF">FCS21_00060</name>
</gene>
<protein>
    <submittedName>
        <fullName evidence="1">Uncharacterized protein</fullName>
    </submittedName>
</protein>
<keyword evidence="2" id="KW-1185">Reference proteome</keyword>